<dbReference type="PROSITE" id="PS50021">
    <property type="entry name" value="CH"/>
    <property type="match status" value="2"/>
</dbReference>
<feature type="compositionally biased region" description="Polar residues" evidence="8">
    <location>
        <begin position="1"/>
        <end position="26"/>
    </location>
</feature>
<evidence type="ECO:0000313" key="11">
    <source>
        <dbReference type="Proteomes" id="UP000663872"/>
    </source>
</evidence>
<proteinExistence type="predicted"/>
<evidence type="ECO:0000256" key="6">
    <source>
        <dbReference type="ARBA" id="ARBA00023203"/>
    </source>
</evidence>
<dbReference type="SMART" id="SM00033">
    <property type="entry name" value="CH"/>
    <property type="match status" value="2"/>
</dbReference>
<keyword evidence="2" id="KW-0812">Transmembrane</keyword>
<feature type="coiled-coil region" evidence="7">
    <location>
        <begin position="3097"/>
        <end position="3155"/>
    </location>
</feature>
<feature type="coiled-coil region" evidence="7">
    <location>
        <begin position="2878"/>
        <end position="2908"/>
    </location>
</feature>
<dbReference type="InterPro" id="IPR052403">
    <property type="entry name" value="LINC-complex_assoc"/>
</dbReference>
<feature type="coiled-coil region" evidence="7">
    <location>
        <begin position="5233"/>
        <end position="5314"/>
    </location>
</feature>
<comment type="subcellular location">
    <subcellularLocation>
        <location evidence="1">Membrane</location>
    </subcellularLocation>
</comment>
<gene>
    <name evidence="10" type="ORF">GRG538_LOCUS8010</name>
</gene>
<feature type="coiled-coil region" evidence="7">
    <location>
        <begin position="3774"/>
        <end position="3801"/>
    </location>
</feature>
<evidence type="ECO:0000256" key="4">
    <source>
        <dbReference type="ARBA" id="ARBA00022989"/>
    </source>
</evidence>
<evidence type="ECO:0000256" key="5">
    <source>
        <dbReference type="ARBA" id="ARBA00023136"/>
    </source>
</evidence>
<keyword evidence="7" id="KW-0175">Coiled coil</keyword>
<feature type="domain" description="Calponin-homology (CH)" evidence="9">
    <location>
        <begin position="198"/>
        <end position="304"/>
    </location>
</feature>
<feature type="region of interest" description="Disordered" evidence="8">
    <location>
        <begin position="1"/>
        <end position="31"/>
    </location>
</feature>
<feature type="coiled-coil region" evidence="7">
    <location>
        <begin position="519"/>
        <end position="546"/>
    </location>
</feature>
<keyword evidence="4" id="KW-1133">Transmembrane helix</keyword>
<dbReference type="Gene3D" id="1.20.58.60">
    <property type="match status" value="5"/>
</dbReference>
<dbReference type="PROSITE" id="PS00019">
    <property type="entry name" value="ACTININ_1"/>
    <property type="match status" value="1"/>
</dbReference>
<dbReference type="InterPro" id="IPR001715">
    <property type="entry name" value="CH_dom"/>
</dbReference>
<dbReference type="PANTHER" id="PTHR47535">
    <property type="entry name" value="MUSCLE-SPECIFIC PROTEIN 300 KDA, ISOFORM G"/>
    <property type="match status" value="1"/>
</dbReference>
<dbReference type="Pfam" id="PF00307">
    <property type="entry name" value="CH"/>
    <property type="match status" value="2"/>
</dbReference>
<dbReference type="InterPro" id="IPR018159">
    <property type="entry name" value="Spectrin/alpha-actinin"/>
</dbReference>
<feature type="coiled-coil region" evidence="7">
    <location>
        <begin position="4737"/>
        <end position="4785"/>
    </location>
</feature>
<dbReference type="FunFam" id="1.10.418.10:FF:000057">
    <property type="entry name" value="Calmin"/>
    <property type="match status" value="1"/>
</dbReference>
<evidence type="ECO:0000256" key="3">
    <source>
        <dbReference type="ARBA" id="ARBA00022737"/>
    </source>
</evidence>
<feature type="coiled-coil region" evidence="7">
    <location>
        <begin position="1030"/>
        <end position="1061"/>
    </location>
</feature>
<dbReference type="EMBL" id="CAJNYT010000863">
    <property type="protein sequence ID" value="CAF3378902.1"/>
    <property type="molecule type" value="Genomic_DNA"/>
</dbReference>
<feature type="coiled-coil region" evidence="7">
    <location>
        <begin position="3550"/>
        <end position="3577"/>
    </location>
</feature>
<evidence type="ECO:0000256" key="7">
    <source>
        <dbReference type="SAM" id="Coils"/>
    </source>
</evidence>
<dbReference type="InterPro" id="IPR001589">
    <property type="entry name" value="Actinin_actin-bd_CS"/>
</dbReference>
<evidence type="ECO:0000313" key="10">
    <source>
        <dbReference type="EMBL" id="CAF3378902.1"/>
    </source>
</evidence>
<keyword evidence="3" id="KW-0677">Repeat</keyword>
<dbReference type="InterPro" id="IPR036872">
    <property type="entry name" value="CH_dom_sf"/>
</dbReference>
<feature type="coiled-coil region" evidence="7">
    <location>
        <begin position="4275"/>
        <end position="4332"/>
    </location>
</feature>
<feature type="coiled-coil region" evidence="7">
    <location>
        <begin position="1892"/>
        <end position="1944"/>
    </location>
</feature>
<keyword evidence="6" id="KW-0009">Actin-binding</keyword>
<dbReference type="Gene3D" id="1.10.418.10">
    <property type="entry name" value="Calponin-like domain"/>
    <property type="match status" value="2"/>
</dbReference>
<feature type="coiled-coil region" evidence="7">
    <location>
        <begin position="5435"/>
        <end position="5482"/>
    </location>
</feature>
<dbReference type="SUPFAM" id="SSF47576">
    <property type="entry name" value="Calponin-homology domain, CH-domain"/>
    <property type="match status" value="1"/>
</dbReference>
<feature type="coiled-coil region" evidence="7">
    <location>
        <begin position="1327"/>
        <end position="1378"/>
    </location>
</feature>
<feature type="region of interest" description="Disordered" evidence="8">
    <location>
        <begin position="3957"/>
        <end position="3977"/>
    </location>
</feature>
<feature type="non-terminal residue" evidence="10">
    <location>
        <position position="5584"/>
    </location>
</feature>
<dbReference type="SMART" id="SM00150">
    <property type="entry name" value="SPEC"/>
    <property type="match status" value="5"/>
</dbReference>
<dbReference type="InterPro" id="IPR057057">
    <property type="entry name" value="Spectrin_SYNE1"/>
</dbReference>
<dbReference type="SUPFAM" id="SSF46966">
    <property type="entry name" value="Spectrin repeat"/>
    <property type="match status" value="6"/>
</dbReference>
<accession>A0A817Y9U0</accession>
<sequence>MSSPTRSLFSPTASRVTVTQQETSYQSPRSISSRSELELSIHSLQNEQERVQKKTFTKWINIYLSLHEPPFFINDLFEDLKDGTKLVALLEVLSGQTIPIERGTKRAHYVSNASNGLKFLESRKIKLVNIRPIDIVDGKPTIILGLIWMLILCYQIEDSSMFDGDSKDPRIKAKDALLEWVRKKTRGMFDGDSKDPRIKAKDALLEWVRKKTRGKIDGWDVKDFTSSWRDGFAFNALIYSIRPELVDLNRISRMEVRERLENAFYVAEQHLGIPRLIDAEDVDVTKPDEKSIMTYIAQFSRRFPDLPFGSINKEHGELLRWLTDTRQRLTHAIEAPITDIQAEYKEYAKQAKEFVEKQKQWKAFERKESKSPLFPGEKLKELKDQFDDITQRMNRWQQKIDFNLPGELRSIAEWIYRAEEVLARGLNFDPATLVPEENLQRFTQLYKEHVNIFADKESIATKFQRLKCDPSIVNQQVAIEHLNSLDERLNIIIVSSNERGYYLDFEQIHWKVQIHFAQLEHLMEILNKKQGNLAQAEQLFQEYKSKIHDEKIIAIIESLLPELTRRAQNYGQLRKKDDQTSKGFNAYCECVRKTLKSAALDLKTKEHMLQETLDNWKVYLSSYDQLERWLNEGDQVLQRSSQEKLAYFANINHWAETHEKLRIAIESLMSVCDDDIVAGLHKKFLFINRRWKEIFDRVHQFEHDESIKKKRDEFYAGRSNVLDTLDKIDAEMQTYLPCTIKALKEQENRLYKAQSGIDMLNDNIQALAKLSQVIARESGETFSTSEMNSILQTCFEKLRRIQEHLPLTLKRNKTMLGHLQKFEDGLQKCQQWFNEAKQLISRYSIQVPVKRIEDFLEQHRNFFAEIGYYQSLLETKGKLIQAMKKSNENLIPLDFSPVDEQYRQLADIFEQINQQACYWEKEFSQHSQLWKDFHQRLKHLEEWIDKAQTVVKEKHEDYAYLIRKHKDFFQTIDDEILHGFIKSGRELLHIRDKMEQKEIQFLMDTLENKWNTIICYAPVRLLRLQFERIEKVVVQELEQAENELNDELKQLERQHDTTEILRRHNERFQLNNFHPTMEIHMRDLQTFANDIRTKEQGQTLVSHENEQIDQRAIKLNNYWANMQAKIDNVRRKLQTIPKKWQEFEEKFHHVESWMATIERSMANTQNTDIPLEQYKVVVNKFKNDFQQIDTISAYTKALPLILNELIEEQATDEPARYRQRLDALLSRYKQLCVSIEETSQYCSVIIPAKVIHENSLQLNTFLTNISNVPMNFRDVSDVRSSLQEQTQVYHNLQNYAQQINELVTRGQEIMKLPLVPKYVQHDVQNTQKVYNDKMQSAEELLEKLKRLLELWERFDGNKRRYQQQAERLHNELSLLSSNRNSITSFKNEIDSCQHLRNSYAELKPLVDETGQTLQTISSNNLLPYANLQTLKTDYDNMQEDFFEKLRITEEILQDLISDNQKWMQFNDDLKRLESFFKETNAVLETKLLGETSLEDKQQLLERIRIDVSGYLHALSLLHSDGSNLETLRSKPKDLRNTLTRLNQLRALAETTSNKINREEEQVVQSRTHVQTSQRYIQQLQPWIEQTEYYLNNRFEQTGALNLNDAKQLLDKHKEFLEERRRMLTIFNNLHNEEHNVADQKELQLLIKSLSTRWANIVSRSDELASIYNAQYRAWGAFDSELNAFRDGTLFDFEQRAHNIVLVDFNKLLDLNRINSLLNDIRLLVENITHHSVNCNSLMKQFKDLKQYSSPEGQRILNEEQLTIEKRWNDLNRLMIDRLRETEHLFESRKSFHSRFESFERSVRDVVEQIENHGQIQSATWNQTLQRLHQIEKQLQPVQTLLSTVGHDLAELEVAGLPKAELQTIQSAYEAHRQRLQIYENILQKRIDLLTRFEEHINRSNELRNKLQQINDDLQQKQQLKIQDIDGIKTQIERYTTDLRAIQSESSILDRLMEESNTTITDSTTNRTIFFTVESRSIQNLIDMAENKLIQRRTQTQEINQLVEDFTQAHSNLLSRINILSGNLRSSRLSGYSIHDIEDLMIIIKRLQDEIEHELDPLFKQLVRTSINSATEIEDVLQKTQIEWEKLNLEANERLYVLQRTHTLFNEIEVLEKQIETTIHHVELILSETMNSSNSFQQAKNHLKKLKQIQLDQHQSAEHDMAICQKRRDEFIDLLQSWYEMNWSSYFNLSDLQAKMRQTFEADVPDHIKHTETICSYLQTIEKIQKELDTKVHGLDELASKMTENIDQNRFLEVVQTQRPIVANLLSQYDEQLHRLETNCNQHNFSRLEQFRHSINERIEIFDFQINQSVENERNIQEQSSRLLSDLDSLNPLLLKLTEQRESFEKIFNETESIDNFVKLHQQIKQIQNELTLLFSSQLQQLNESIQHYTNNNIRHESTQLSTTLMNINNRYRILSQDINRFSERIDERIESETNNSIETYRKYIEGLRVKLTRLSNDHRLTIDVKQRLLNEISQTLTNGRSYVHQAIEHIKLTRNLLNNEYNINEIDDECQAIDDEWVEFISDFDDQKQEIINIENEIKKLDLTVIDIHECLKQQENVFQLMTTNQSTLTLKVEKLEQIKILIRNLETNIDLKQELKQLESRVSTVPLIQSYNQCMEKRQQLLSNAQDALRHASEAVEYHEHFETISERFHLWMADAENRLEQHTSTNEMRTDYAIEEHYRSVEDLINENIDGESLLSNLDDCLEQVFKTTSIEGRAQLKYILTEYQTRWSNYNIKQKQLKQMIHNVKIDRMEIDETLNEINDWITEHRFKLNELTNNLSLRDENRKRLYQLKCFSNDINVKQALLNTLKEKIPDNDRFDLIQQVLQEFQEELRVKTNALEEFVRTQILIEDSKQSIMEKLKFFMDRLSLCTKTDCDLDTLQSRLSKIEEYKIELEDLEKDFNQSYEQYQSIIEYNLNSMVKLNYQQNFEQMHLVIDNGKQTIERAILELKHLCDIWYQYEKHNKTFVSWLNQTENQLTAFIATNGDDDECTIDYLNQLSETIADKDKQLKQLEELESSINDYDWSRQAHNTSILRERIIVLLGQCNSQLERAQQAVNFNQQWQSLLAIIHTSFETYQEQLMRIRQEQKPLVHLDAIQDIQQSRLQCEQNMKQLETLATSGFTHSTKKESIRTQIRSLKIQLNELNELFSTIQQDLRTRSQACELVQTCIDEINQFLDSLETQSNDNEILSVTWIQYLRNQLDQFDVKSKRLRTVDSFLSHCTTELMRSFEFMTNRFQVTRKELETFINDNEIFFTRQQELDVFLVELDRHLNYLTTNYEAFESIHRDNRRELDIKLDKHQQLFYSIKEFDKQIAHVRSKTYEAGLKSSLEESVQKRLQHLEQDSSLLQEKAMQTFTFITTVKFECEQLVADIKQMNDWLKLTDQQLNKYLIINLSTAEEKTDAAKRMLEKLDDFAIQEAHREQMKQRSDGLFKILDDAPLQASLDDLDQTFSALKQQIQHRYETLNRAAHHHADYDLRLNSLFETLSTLQTTFHHIRQQEIHADILHQLRHFKTERDDFEEELRRISFNNEQILSETSIEGSEHLKLKLKQLQTKWRTLNNDIQSFEEKLARQDEEQRLVLNEQTTIEQTLNNIQQQLQTFDQQFLNDYTTSDLVRQRLQHMTNTLSSVEKFHLHLLSPSSSTDTTVIERAQHLSSFHEQLKTSTQKKLNELNHIERYSNEIISCQQTLQNLVDACSIRLQTFHGEKSRNEIYIKRIITAFEDHRNRLSDVVVKAKDLKKNLHEECLSKELVKILMDKIDQMIVDAERCSINLIQTVNECQHLQELIEEQRESIQHIQQSLIMIEQTIDGFMLKHSIEEKILQKEELKHLQEDCLECGSRLVQINVRLVDNHIDDGQMVMITSETKRKCDELVKNIEHLLLSCDEIIIKQTTFDETYNDVRKSIESLHEKYQSSLELDSGVAELSALLSECDSLRDRLDFMASSYNTIDTQLRTRRSSMTTTTTTTTTASPNSNNNSLLLSPSVHNHTMKAMLQQTKDEFNRLVQTLRSSKQTIESKQQRLQTLNKQLNDIEHEYELIIVKTKLPDIEEIIKDDQYEYKDECQRKRLLIQDIEPKQNRLQTIANEANDLNDLQLATNAKRLINQFDHLCRDLSAHLDESERRYEILLKFTNDCSLLQQSLQTIQNQLSPISDTYGDKEILEDKMKKLMDIKNNYRELTYSLQDIEQMTSQVLTLVGQNGKQSIRREWERVQVKSHQINTTILKIEQQLQNCITDWLTFSKESEQLSYELTDLESSLKMMNIRVQNDGQTPAEVLRNMKNDLDLIESKLNSLNRFATDLSQRTQETDLLEHLQHLQAFIQRLKLLLKELLRKATDGQTKYSLYSQQMNTYNQLLDECELHLNKIIDDVDVWNDNQKSLSAETIQTTSNVLESLINNQPVVQREANLLNEVTESLIDSVENTHFFRQSCVTMQTRQTHIFQRANTIENQLDNLLQRMNDIKRLATKITESHTNVERKLKQIHDLVVTTNADEKQERLIRVQTELEILHENDGHLRELADMIDRLQPNISEFLSDFERINVKQEQLNDEAKALENKYRAEYDSLKQWIEIQQKLEHTLTKTTKDYEQITQYHTLLQLDEFSKNLALNLNIHEYIENLLQDARQAIESLDQSSQNNILRSVQQYHLRWNDLREHLNKCLQETEKIRNQTQNLIQDCDIHLKKCLHFIATLTDIRNDSTQISNDKLEKLRTEHVKILDSLTLTIENNLSIAKDLNLILSNEPRLRHQMEQLTQMRNKLKEQFNLTIQQFEELVERFNFAINEHDTLEKRLTTILRDIEQCSNLTGDNFTSQTRQYLNEYQTIQRSIIIDLQKLSDHNLLLSSDVKATEYLQERYNNLKEIHLSLEQKVNHLRERINVSLSINVKIDDNIRQIKRKLILYETDLNHLRNEIPNSVSDKRIRAELAVTVYNDLQIVENLLEELIHDAERECETSTENILALSEIKIQHEQMLCEFKEQVDNSNLIFNEHFNYGESARTLRSFIADVTTELCNLDKQPISTIEKARELVESKVVQVQRLKVRYDELQPILVRVQKATASDGQHKLLDENQFLFDALQSLENQLSTIHSLCLDKQQAWLEFKLRFDTTYSSFHQIIELYQQNNHELDSLKDIQNELLLLQDHIDYLLQIKSTRFSILTPNDNLFFLDTTIEYDLSQLQTTYRLRLNQINQEIEQTTESKLKDERLKLFIKSMDDSLNSQEETLNKISYQRQLDNETTFENLAQLFQQIEQMQIQLKELSKNFNQISNNNTIEELKSKLERLRSQTNDEHIAFNRLINEYKSLNQMVANYNELNEQINECIVNILQYADSRSRLLTPEPDQRSPTDQLVQLNIYRIQIQEQLNIIEHSSKATSTFIYERFQQLHQDILTLRDEIESILEKENETTSFQNKVDRLIETLQTEFDRSPKFSSLLTNEAFEVYQKSSNNYLQTMHNLENEIENIIEQFQDAGLVRQYNIRLDQIKQEIIQIESNITNQIEHLRQGLAEQNNLQTRIHSIIEDLNICENQLTDRVSMKEHQLEQKLQEVQIMLEAIESTIDDVSMQSKSLEQEYSVPQQQTQIKDIQLRKQRVARLI</sequence>
<feature type="compositionally biased region" description="Low complexity" evidence="8">
    <location>
        <begin position="3958"/>
        <end position="3977"/>
    </location>
</feature>
<dbReference type="Pfam" id="PF25034">
    <property type="entry name" value="Spectrin_SYNE1"/>
    <property type="match status" value="1"/>
</dbReference>
<feature type="coiled-coil region" evidence="7">
    <location>
        <begin position="337"/>
        <end position="399"/>
    </location>
</feature>
<feature type="coiled-coil region" evidence="7">
    <location>
        <begin position="4850"/>
        <end position="4951"/>
    </location>
</feature>
<dbReference type="PROSITE" id="PS00020">
    <property type="entry name" value="ACTININ_2"/>
    <property type="match status" value="1"/>
</dbReference>
<evidence type="ECO:0000256" key="1">
    <source>
        <dbReference type="ARBA" id="ARBA00004370"/>
    </source>
</evidence>
<dbReference type="GO" id="GO:0051015">
    <property type="term" value="F:actin filament binding"/>
    <property type="evidence" value="ECO:0007669"/>
    <property type="project" value="TreeGrafter"/>
</dbReference>
<keyword evidence="5" id="KW-0472">Membrane</keyword>
<feature type="coiled-coil region" evidence="7">
    <location>
        <begin position="5526"/>
        <end position="5560"/>
    </location>
</feature>
<dbReference type="GO" id="GO:0007097">
    <property type="term" value="P:nuclear migration"/>
    <property type="evidence" value="ECO:0007669"/>
    <property type="project" value="TreeGrafter"/>
</dbReference>
<dbReference type="GO" id="GO:0005640">
    <property type="term" value="C:nuclear outer membrane"/>
    <property type="evidence" value="ECO:0007669"/>
    <property type="project" value="TreeGrafter"/>
</dbReference>
<evidence type="ECO:0000256" key="8">
    <source>
        <dbReference type="SAM" id="MobiDB-lite"/>
    </source>
</evidence>
<evidence type="ECO:0000256" key="2">
    <source>
        <dbReference type="ARBA" id="ARBA00022692"/>
    </source>
</evidence>
<evidence type="ECO:0000259" key="9">
    <source>
        <dbReference type="PROSITE" id="PS50021"/>
    </source>
</evidence>
<dbReference type="GO" id="GO:0034993">
    <property type="term" value="C:meiotic nuclear membrane microtubule tethering complex"/>
    <property type="evidence" value="ECO:0007669"/>
    <property type="project" value="TreeGrafter"/>
</dbReference>
<protein>
    <recommendedName>
        <fullName evidence="9">Calponin-homology (CH) domain-containing protein</fullName>
    </recommendedName>
</protein>
<reference evidence="10" key="1">
    <citation type="submission" date="2021-02" db="EMBL/GenBank/DDBJ databases">
        <authorList>
            <person name="Nowell W R."/>
        </authorList>
    </citation>
    <scope>NUCLEOTIDE SEQUENCE</scope>
</reference>
<dbReference type="GO" id="GO:0005737">
    <property type="term" value="C:cytoplasm"/>
    <property type="evidence" value="ECO:0007669"/>
    <property type="project" value="TreeGrafter"/>
</dbReference>
<dbReference type="Proteomes" id="UP000663872">
    <property type="component" value="Unassembled WGS sequence"/>
</dbReference>
<feature type="coiled-coil region" evidence="7">
    <location>
        <begin position="4534"/>
        <end position="4561"/>
    </location>
</feature>
<name>A0A817Y9U0_9BILA</name>
<feature type="coiled-coil region" evidence="7">
    <location>
        <begin position="4008"/>
        <end position="4042"/>
    </location>
</feature>
<organism evidence="10 11">
    <name type="scientific">Rotaria socialis</name>
    <dbReference type="NCBI Taxonomy" id="392032"/>
    <lineage>
        <taxon>Eukaryota</taxon>
        <taxon>Metazoa</taxon>
        <taxon>Spiralia</taxon>
        <taxon>Gnathifera</taxon>
        <taxon>Rotifera</taxon>
        <taxon>Eurotatoria</taxon>
        <taxon>Bdelloidea</taxon>
        <taxon>Philodinida</taxon>
        <taxon>Philodinidae</taxon>
        <taxon>Rotaria</taxon>
    </lineage>
</organism>
<dbReference type="PANTHER" id="PTHR47535:SF1">
    <property type="entry name" value="NESPRIN-1"/>
    <property type="match status" value="1"/>
</dbReference>
<comment type="caution">
    <text evidence="10">The sequence shown here is derived from an EMBL/GenBank/DDBJ whole genome shotgun (WGS) entry which is preliminary data.</text>
</comment>
<feature type="domain" description="Calponin-homology (CH)" evidence="9">
    <location>
        <begin position="50"/>
        <end position="155"/>
    </location>
</feature>